<dbReference type="InterPro" id="IPR011611">
    <property type="entry name" value="PfkB_dom"/>
</dbReference>
<evidence type="ECO:0000313" key="7">
    <source>
        <dbReference type="EMBL" id="NMH77897.1"/>
    </source>
</evidence>
<dbReference type="Pfam" id="PF00294">
    <property type="entry name" value="PfkB"/>
    <property type="match status" value="1"/>
</dbReference>
<dbReference type="InterPro" id="IPR029056">
    <property type="entry name" value="Ribokinase-like"/>
</dbReference>
<evidence type="ECO:0000256" key="2">
    <source>
        <dbReference type="ARBA" id="ARBA00022679"/>
    </source>
</evidence>
<feature type="domain" description="Carbohydrate kinase PfkB" evidence="6">
    <location>
        <begin position="29"/>
        <end position="294"/>
    </location>
</feature>
<dbReference type="PANTHER" id="PTHR43085">
    <property type="entry name" value="HEXOKINASE FAMILY MEMBER"/>
    <property type="match status" value="1"/>
</dbReference>
<accession>A0ABX1RBX5</accession>
<comment type="caution">
    <text evidence="7">The sequence shown here is derived from an EMBL/GenBank/DDBJ whole genome shotgun (WGS) entry which is preliminary data.</text>
</comment>
<evidence type="ECO:0000313" key="8">
    <source>
        <dbReference type="Proteomes" id="UP001296706"/>
    </source>
</evidence>
<dbReference type="Proteomes" id="UP001296706">
    <property type="component" value="Unassembled WGS sequence"/>
</dbReference>
<sequence length="310" mass="30417">MSAHYDVVLLGEPLVEVATTEPFGHGVAATLGVSGDVVNAAAAAAAAGARVAIVARVATGELGDAVVARIRALGVDDALVRRVRGQQGVYLLHSDPSGQRQFSYARAGSVGAGLSPGDLDADTLATAGAVLASGITAALSTSARDAVLAAAKLGRRFVYDPNFRPRLTTSAAAAAVLTDLAPLAALLTPSAPAETAALLGTGDPAAAVTRLRELGAGAVAVTCGERGVHVSPGRGAPDQWVPAVPAPALVDQTGAGDVFVGTVAARLALGDDLQDAVRLGTAAASLAVGGQGGTGLIADLQQVRAHAGAA</sequence>
<evidence type="ECO:0000256" key="4">
    <source>
        <dbReference type="ARBA" id="ARBA00022777"/>
    </source>
</evidence>
<dbReference type="Gene3D" id="3.40.1190.20">
    <property type="match status" value="1"/>
</dbReference>
<protein>
    <submittedName>
        <fullName evidence="7">Sugar kinase</fullName>
    </submittedName>
</protein>
<name>A0ABX1RBX5_9PSEU</name>
<reference evidence="7 8" key="1">
    <citation type="submission" date="2020-04" db="EMBL/GenBank/DDBJ databases">
        <authorList>
            <person name="Klaysubun C."/>
            <person name="Duangmal K."/>
            <person name="Lipun K."/>
        </authorList>
    </citation>
    <scope>NUCLEOTIDE SEQUENCE [LARGE SCALE GENOMIC DNA]</scope>
    <source>
        <strain evidence="7 8">JCM 11839</strain>
    </source>
</reference>
<evidence type="ECO:0000256" key="1">
    <source>
        <dbReference type="ARBA" id="ARBA00010688"/>
    </source>
</evidence>
<keyword evidence="2" id="KW-0808">Transferase</keyword>
<keyword evidence="5" id="KW-0067">ATP-binding</keyword>
<dbReference type="GO" id="GO:0016301">
    <property type="term" value="F:kinase activity"/>
    <property type="evidence" value="ECO:0007669"/>
    <property type="project" value="UniProtKB-KW"/>
</dbReference>
<gene>
    <name evidence="7" type="ORF">HF577_12485</name>
</gene>
<keyword evidence="4 7" id="KW-0418">Kinase</keyword>
<dbReference type="RefSeq" id="WP_169395972.1">
    <property type="nucleotide sequence ID" value="NZ_BAAAJH010000037.1"/>
</dbReference>
<dbReference type="InterPro" id="IPR050306">
    <property type="entry name" value="PfkB_Carbo_kinase"/>
</dbReference>
<dbReference type="EMBL" id="JAAXKY010000032">
    <property type="protein sequence ID" value="NMH77897.1"/>
    <property type="molecule type" value="Genomic_DNA"/>
</dbReference>
<dbReference type="PANTHER" id="PTHR43085:SF1">
    <property type="entry name" value="PSEUDOURIDINE KINASE-RELATED"/>
    <property type="match status" value="1"/>
</dbReference>
<proteinExistence type="inferred from homology"/>
<evidence type="ECO:0000259" key="6">
    <source>
        <dbReference type="Pfam" id="PF00294"/>
    </source>
</evidence>
<keyword evidence="8" id="KW-1185">Reference proteome</keyword>
<evidence type="ECO:0000256" key="5">
    <source>
        <dbReference type="ARBA" id="ARBA00022840"/>
    </source>
</evidence>
<evidence type="ECO:0000256" key="3">
    <source>
        <dbReference type="ARBA" id="ARBA00022741"/>
    </source>
</evidence>
<organism evidence="7 8">
    <name type="scientific">Pseudonocardia xinjiangensis</name>
    <dbReference type="NCBI Taxonomy" id="75289"/>
    <lineage>
        <taxon>Bacteria</taxon>
        <taxon>Bacillati</taxon>
        <taxon>Actinomycetota</taxon>
        <taxon>Actinomycetes</taxon>
        <taxon>Pseudonocardiales</taxon>
        <taxon>Pseudonocardiaceae</taxon>
        <taxon>Pseudonocardia</taxon>
    </lineage>
</organism>
<dbReference type="SUPFAM" id="SSF53613">
    <property type="entry name" value="Ribokinase-like"/>
    <property type="match status" value="1"/>
</dbReference>
<comment type="similarity">
    <text evidence="1">Belongs to the carbohydrate kinase PfkB family.</text>
</comment>
<keyword evidence="3" id="KW-0547">Nucleotide-binding</keyword>